<evidence type="ECO:0000259" key="3">
    <source>
        <dbReference type="Pfam" id="PF13472"/>
    </source>
</evidence>
<dbReference type="Pfam" id="PF13472">
    <property type="entry name" value="Lipase_GDSL_2"/>
    <property type="match status" value="1"/>
</dbReference>
<dbReference type="InterPro" id="IPR013830">
    <property type="entry name" value="SGNH_hydro"/>
</dbReference>
<dbReference type="Pfam" id="PF00501">
    <property type="entry name" value="AMP-binding"/>
    <property type="match status" value="1"/>
</dbReference>
<dbReference type="PANTHER" id="PTHR43767">
    <property type="entry name" value="LONG-CHAIN-FATTY-ACID--COA LIGASE"/>
    <property type="match status" value="1"/>
</dbReference>
<gene>
    <name evidence="4" type="ORF">J3R75_002398</name>
</gene>
<sequence length="703" mass="77224">MKVICFGDSLTSCGGPGGRYSDILQDRFPELRIVNRGIGGQTFVEAKERLASDVLAERPDAVLVEYGANDWWRDERPPAVWAADLAEIIERIQAIGAKVAVLGVFGLYRDPTSGQLREKDYGSDERSRAYRELERAVAESHGCPYVANIQQDIIDDRCCWGDRNHPNEHGNRRVADQIAPVLTAWSGYQERPVRKQRLRTTRDFWDEAVALVPAQLAAVCGERRLSYGEADALAGELAVGLQRAAGKARPMVAVCLPNSMEYFLLYWALVKIGGVIVPINPWLKEDSLDAILATVAPDVLIVQGRGDKEILTSAGKRPALPVFSLDDDAAFGGFASLFVAGAKPAREDLPEDLPSIIMHTSGTTAAPKGAVMRHNDLIFNVMTTINAQGFRRGDIHLLVNPMFHCTALYSSLPAAAHQQCPVIITAETQPDALLSLVQRERITTFLTVPAILQRVVALPNLARYDLSSLRVIGYAGSFMPVKTVRRLQELFPEVALHNFFGLTETISATHVLHGDASLERPDSIGRTLPFVTARIVREDGSDCGPDEVGELLFARENVIAGYWRQPGRLEEALVEMDGRRWFRTGDLASKDADGYTFIKGRKKDMIIVGGENVFAAEVEAALMLLDKVKEAAVKGIPATGVRESLGELIKAYVVAEPDSGLTEVDLRRHCHKVLPSYKIPHVITFIDALPRNPAGKVVKNELT</sequence>
<organism evidence="4 5">
    <name type="scientific">Oligosphaera ethanolica</name>
    <dbReference type="NCBI Taxonomy" id="760260"/>
    <lineage>
        <taxon>Bacteria</taxon>
        <taxon>Pseudomonadati</taxon>
        <taxon>Lentisphaerota</taxon>
        <taxon>Oligosphaeria</taxon>
        <taxon>Oligosphaerales</taxon>
        <taxon>Oligosphaeraceae</taxon>
        <taxon>Oligosphaera</taxon>
    </lineage>
</organism>
<dbReference type="SUPFAM" id="SSF56801">
    <property type="entry name" value="Acetyl-CoA synthetase-like"/>
    <property type="match status" value="1"/>
</dbReference>
<dbReference type="PANTHER" id="PTHR43767:SF1">
    <property type="entry name" value="NONRIBOSOMAL PEPTIDE SYNTHASE PES1 (EUROFUNG)-RELATED"/>
    <property type="match status" value="1"/>
</dbReference>
<accession>A0AAE4AP30</accession>
<feature type="domain" description="AMP-dependent synthetase/ligase" evidence="1">
    <location>
        <begin position="207"/>
        <end position="563"/>
    </location>
</feature>
<feature type="domain" description="SGNH hydrolase-type esterase" evidence="3">
    <location>
        <begin position="5"/>
        <end position="173"/>
    </location>
</feature>
<dbReference type="Pfam" id="PF13193">
    <property type="entry name" value="AMP-binding_C"/>
    <property type="match status" value="1"/>
</dbReference>
<dbReference type="InterPro" id="IPR050237">
    <property type="entry name" value="ATP-dep_AMP-bd_enzyme"/>
</dbReference>
<dbReference type="InterPro" id="IPR025110">
    <property type="entry name" value="AMP-bd_C"/>
</dbReference>
<protein>
    <submittedName>
        <fullName evidence="4">Acyl-CoA synthetase (AMP-forming)/AMP-acid ligase II/lysophospholipase L1-like esterase</fullName>
    </submittedName>
</protein>
<dbReference type="RefSeq" id="WP_307261730.1">
    <property type="nucleotide sequence ID" value="NZ_JAUSVL010000001.1"/>
</dbReference>
<dbReference type="InterPro" id="IPR000873">
    <property type="entry name" value="AMP-dep_synth/lig_dom"/>
</dbReference>
<evidence type="ECO:0000313" key="5">
    <source>
        <dbReference type="Proteomes" id="UP001238163"/>
    </source>
</evidence>
<proteinExistence type="predicted"/>
<feature type="domain" description="AMP-binding enzyme C-terminal" evidence="2">
    <location>
        <begin position="617"/>
        <end position="696"/>
    </location>
</feature>
<dbReference type="SUPFAM" id="SSF52266">
    <property type="entry name" value="SGNH hydrolase"/>
    <property type="match status" value="1"/>
</dbReference>
<keyword evidence="4" id="KW-0436">Ligase</keyword>
<dbReference type="Proteomes" id="UP001238163">
    <property type="component" value="Unassembled WGS sequence"/>
</dbReference>
<dbReference type="AlphaFoldDB" id="A0AAE4AP30"/>
<dbReference type="GO" id="GO:0016788">
    <property type="term" value="F:hydrolase activity, acting on ester bonds"/>
    <property type="evidence" value="ECO:0007669"/>
    <property type="project" value="UniProtKB-ARBA"/>
</dbReference>
<dbReference type="Gene3D" id="3.40.50.12780">
    <property type="entry name" value="N-terminal domain of ligase-like"/>
    <property type="match status" value="1"/>
</dbReference>
<dbReference type="GO" id="GO:0016878">
    <property type="term" value="F:acid-thiol ligase activity"/>
    <property type="evidence" value="ECO:0007669"/>
    <property type="project" value="UniProtKB-ARBA"/>
</dbReference>
<keyword evidence="5" id="KW-1185">Reference proteome</keyword>
<dbReference type="InterPro" id="IPR036514">
    <property type="entry name" value="SGNH_hydro_sf"/>
</dbReference>
<dbReference type="Gene3D" id="3.30.300.30">
    <property type="match status" value="1"/>
</dbReference>
<evidence type="ECO:0000259" key="1">
    <source>
        <dbReference type="Pfam" id="PF00501"/>
    </source>
</evidence>
<reference evidence="4" key="1">
    <citation type="submission" date="2023-07" db="EMBL/GenBank/DDBJ databases">
        <title>Genomic Encyclopedia of Type Strains, Phase IV (KMG-IV): sequencing the most valuable type-strain genomes for metagenomic binning, comparative biology and taxonomic classification.</title>
        <authorList>
            <person name="Goeker M."/>
        </authorList>
    </citation>
    <scope>NUCLEOTIDE SEQUENCE</scope>
    <source>
        <strain evidence="4">DSM 24202</strain>
    </source>
</reference>
<comment type="caution">
    <text evidence="4">The sequence shown here is derived from an EMBL/GenBank/DDBJ whole genome shotgun (WGS) entry which is preliminary data.</text>
</comment>
<name>A0AAE4AP30_9BACT</name>
<evidence type="ECO:0000313" key="4">
    <source>
        <dbReference type="EMBL" id="MDQ0290291.1"/>
    </source>
</evidence>
<dbReference type="EMBL" id="JAUSVL010000001">
    <property type="protein sequence ID" value="MDQ0290291.1"/>
    <property type="molecule type" value="Genomic_DNA"/>
</dbReference>
<evidence type="ECO:0000259" key="2">
    <source>
        <dbReference type="Pfam" id="PF13193"/>
    </source>
</evidence>
<dbReference type="InterPro" id="IPR045851">
    <property type="entry name" value="AMP-bd_C_sf"/>
</dbReference>
<dbReference type="InterPro" id="IPR042099">
    <property type="entry name" value="ANL_N_sf"/>
</dbReference>
<dbReference type="Gene3D" id="3.40.50.1110">
    <property type="entry name" value="SGNH hydrolase"/>
    <property type="match status" value="1"/>
</dbReference>